<evidence type="ECO:0000313" key="1">
    <source>
        <dbReference type="EMBL" id="PIE36090.1"/>
    </source>
</evidence>
<protein>
    <recommendedName>
        <fullName evidence="3">Sugar ABC transporter ATP-binding protein</fullName>
    </recommendedName>
</protein>
<dbReference type="SUPFAM" id="SSF50331">
    <property type="entry name" value="MOP-like"/>
    <property type="match status" value="1"/>
</dbReference>
<dbReference type="InterPro" id="IPR008995">
    <property type="entry name" value="Mo/tungstate-bd_C_term_dom"/>
</dbReference>
<evidence type="ECO:0000313" key="2">
    <source>
        <dbReference type="Proteomes" id="UP000230821"/>
    </source>
</evidence>
<feature type="non-terminal residue" evidence="1">
    <location>
        <position position="1"/>
    </location>
</feature>
<comment type="caution">
    <text evidence="1">The sequence shown here is derived from an EMBL/GenBank/DDBJ whole genome shotgun (WGS) entry which is preliminary data.</text>
</comment>
<dbReference type="Proteomes" id="UP000230821">
    <property type="component" value="Unassembled WGS sequence"/>
</dbReference>
<proteinExistence type="predicted"/>
<gene>
    <name evidence="1" type="ORF">CSA56_01365</name>
</gene>
<organism evidence="1 2">
    <name type="scientific">candidate division KSB3 bacterium</name>
    <dbReference type="NCBI Taxonomy" id="2044937"/>
    <lineage>
        <taxon>Bacteria</taxon>
        <taxon>candidate division KSB3</taxon>
    </lineage>
</organism>
<dbReference type="EMBL" id="PDSK01000025">
    <property type="protein sequence ID" value="PIE36090.1"/>
    <property type="molecule type" value="Genomic_DNA"/>
</dbReference>
<reference evidence="1 2" key="1">
    <citation type="submission" date="2017-10" db="EMBL/GenBank/DDBJ databases">
        <title>Novel microbial diversity and functional potential in the marine mammal oral microbiome.</title>
        <authorList>
            <person name="Dudek N.K."/>
            <person name="Sun C.L."/>
            <person name="Burstein D."/>
            <person name="Kantor R.S."/>
            <person name="Aliaga Goltsman D.S."/>
            <person name="Bik E.M."/>
            <person name="Thomas B.C."/>
            <person name="Banfield J.F."/>
            <person name="Relman D.A."/>
        </authorList>
    </citation>
    <scope>NUCLEOTIDE SEQUENCE [LARGE SCALE GENOMIC DNA]</scope>
    <source>
        <strain evidence="1">DOLJORAL78_47_16</strain>
    </source>
</reference>
<evidence type="ECO:0008006" key="3">
    <source>
        <dbReference type="Google" id="ProtNLM"/>
    </source>
</evidence>
<dbReference type="AlphaFoldDB" id="A0A2G6KL30"/>
<sequence length="63" mass="7105">TRTYSVLPAGSETIVTVENETTSLAVKVNGFTDIKIDDELWLSFNPLSMNYYDPHTEKLIVAR</sequence>
<name>A0A2G6KL30_9BACT</name>
<accession>A0A2G6KL30</accession>